<dbReference type="Gene3D" id="3.40.710.10">
    <property type="entry name" value="DD-peptidase/beta-lactamase superfamily"/>
    <property type="match status" value="1"/>
</dbReference>
<feature type="transmembrane region" description="Helical" evidence="3">
    <location>
        <begin position="12"/>
        <end position="31"/>
    </location>
</feature>
<evidence type="ECO:0000256" key="3">
    <source>
        <dbReference type="SAM" id="Phobius"/>
    </source>
</evidence>
<keyword evidence="2 3" id="KW-0472">Membrane</keyword>
<reference evidence="5 6" key="1">
    <citation type="journal article" date="2016" name="Nat. Commun.">
        <title>Thousands of microbial genomes shed light on interconnected biogeochemical processes in an aquifer system.</title>
        <authorList>
            <person name="Anantharaman K."/>
            <person name="Brown C.T."/>
            <person name="Hug L.A."/>
            <person name="Sharon I."/>
            <person name="Castelle C.J."/>
            <person name="Probst A.J."/>
            <person name="Thomas B.C."/>
            <person name="Singh A."/>
            <person name="Wilkins M.J."/>
            <person name="Karaoz U."/>
            <person name="Brodie E.L."/>
            <person name="Williams K.H."/>
            <person name="Hubbard S.S."/>
            <person name="Banfield J.F."/>
        </authorList>
    </citation>
    <scope>NUCLEOTIDE SEQUENCE [LARGE SCALE GENOMIC DNA]</scope>
</reference>
<name>A0A1F4XWK1_9BACT</name>
<dbReference type="PANTHER" id="PTHR30627:SF1">
    <property type="entry name" value="PEPTIDOGLYCAN D,D-TRANSPEPTIDASE FTSI"/>
    <property type="match status" value="1"/>
</dbReference>
<dbReference type="InterPro" id="IPR036138">
    <property type="entry name" value="PBP_dimer_sf"/>
</dbReference>
<evidence type="ECO:0000256" key="1">
    <source>
        <dbReference type="ARBA" id="ARBA00004370"/>
    </source>
</evidence>
<dbReference type="EMBL" id="MEWZ01000032">
    <property type="protein sequence ID" value="OGC86075.1"/>
    <property type="molecule type" value="Genomic_DNA"/>
</dbReference>
<dbReference type="PANTHER" id="PTHR30627">
    <property type="entry name" value="PEPTIDOGLYCAN D,D-TRANSPEPTIDASE"/>
    <property type="match status" value="1"/>
</dbReference>
<dbReference type="Gene3D" id="3.30.450.330">
    <property type="match status" value="1"/>
</dbReference>
<protein>
    <recommendedName>
        <fullName evidence="4">Penicillin-binding protein transpeptidase domain-containing protein</fullName>
    </recommendedName>
</protein>
<organism evidence="5 6">
    <name type="scientific">Candidatus Adlerbacteria bacterium RIFCSPLOWO2_01_FULL_54_21b</name>
    <dbReference type="NCBI Taxonomy" id="1797245"/>
    <lineage>
        <taxon>Bacteria</taxon>
        <taxon>Candidatus Adleribacteriota</taxon>
    </lineage>
</organism>
<accession>A0A1F4XWK1</accession>
<evidence type="ECO:0000313" key="6">
    <source>
        <dbReference type="Proteomes" id="UP000178585"/>
    </source>
</evidence>
<comment type="caution">
    <text evidence="5">The sequence shown here is derived from an EMBL/GenBank/DDBJ whole genome shotgun (WGS) entry which is preliminary data.</text>
</comment>
<dbReference type="InterPro" id="IPR012338">
    <property type="entry name" value="Beta-lactam/transpept-like"/>
</dbReference>
<dbReference type="GO" id="GO:0071555">
    <property type="term" value="P:cell wall organization"/>
    <property type="evidence" value="ECO:0007669"/>
    <property type="project" value="TreeGrafter"/>
</dbReference>
<dbReference type="SUPFAM" id="SSF56519">
    <property type="entry name" value="Penicillin binding protein dimerisation domain"/>
    <property type="match status" value="1"/>
</dbReference>
<gene>
    <name evidence="5" type="ORF">A2949_02890</name>
</gene>
<dbReference type="GO" id="GO:0008658">
    <property type="term" value="F:penicillin binding"/>
    <property type="evidence" value="ECO:0007669"/>
    <property type="project" value="InterPro"/>
</dbReference>
<dbReference type="InterPro" id="IPR001460">
    <property type="entry name" value="PCN-bd_Tpept"/>
</dbReference>
<dbReference type="SUPFAM" id="SSF56601">
    <property type="entry name" value="beta-lactamase/transpeptidase-like"/>
    <property type="match status" value="1"/>
</dbReference>
<dbReference type="AlphaFoldDB" id="A0A1F4XWK1"/>
<feature type="domain" description="Penicillin-binding protein transpeptidase" evidence="4">
    <location>
        <begin position="189"/>
        <end position="485"/>
    </location>
</feature>
<evidence type="ECO:0000256" key="2">
    <source>
        <dbReference type="ARBA" id="ARBA00023136"/>
    </source>
</evidence>
<evidence type="ECO:0000259" key="4">
    <source>
        <dbReference type="Pfam" id="PF00905"/>
    </source>
</evidence>
<dbReference type="Proteomes" id="UP000178585">
    <property type="component" value="Unassembled WGS sequence"/>
</dbReference>
<comment type="subcellular location">
    <subcellularLocation>
        <location evidence="1">Membrane</location>
    </subcellularLocation>
</comment>
<dbReference type="Pfam" id="PF00905">
    <property type="entry name" value="Transpeptidase"/>
    <property type="match status" value="1"/>
</dbReference>
<dbReference type="STRING" id="1797245.A2949_02890"/>
<keyword evidence="3" id="KW-1133">Transmembrane helix</keyword>
<proteinExistence type="predicted"/>
<dbReference type="InterPro" id="IPR050515">
    <property type="entry name" value="Beta-lactam/transpept"/>
</dbReference>
<sequence length="509" mass="55535">MINARFVTRVRAVALVCVLVALVLICKLYYLQVIHGAEYVRRADAQQIELKNPLLNRGTIYFSARDGTLITAATLREVASSSQTEHQRYYPGGALAAQTLGFVAYNNDNEQKGRYGLERYYEQTLARGGSESYSNFFVELFGGFAGAFSGSGGGQGDIVTTIEPSVEAELERVLAGYVGSWRPALAGGIIMDPKTGEIVAMATMPSFDLNVFNLEQGTEIFKNPHVESVYEMGSIIKPLTLAAGLDSGAITEASTYDDKGCITLDQKKICNFDMTARGVLPMQEILSQSLNMGSAFVATTMGPQTFREYFINRYKLGEESGIDLPGEVRGLVSNLQSPRQVEYATAAFGQGIAITPIETIRALASLGNGGLLVTPHLVRAVKYDTGVVRELSWEQGTQVLKTETSVAISRMLTKVVDEKLANGALKMEHYSIAAKTGTAQIANPSGGGYYEDRFLHSFFGYAPSYDPKFVIFLFAVEPKGAPYSSQTWATPFGEIVKFLIHYYSIPPDR</sequence>
<evidence type="ECO:0000313" key="5">
    <source>
        <dbReference type="EMBL" id="OGC86075.1"/>
    </source>
</evidence>
<dbReference type="GO" id="GO:0005886">
    <property type="term" value="C:plasma membrane"/>
    <property type="evidence" value="ECO:0007669"/>
    <property type="project" value="TreeGrafter"/>
</dbReference>
<keyword evidence="3" id="KW-0812">Transmembrane</keyword>
<dbReference type="Gene3D" id="3.90.1310.10">
    <property type="entry name" value="Penicillin-binding protein 2a (Domain 2)"/>
    <property type="match status" value="1"/>
</dbReference>